<sequence>MRQGDDSWKLAFALEVVAVSRALPFSTFCSKRFIGLEREVAAPRQFEAVVVLDADGRQVLEVVLPKSQADKKPDGRYGYNPIDGRERESATNPVSAGSQCHIQRHHTSDSPMMKASMSQAGVDAFTIPHRRDLHREQPCHCCQRTKHVTTQSLFFMPQAASFKPPLLVLLSRNVISSEQLHLLRDT</sequence>
<evidence type="ECO:0000313" key="2">
    <source>
        <dbReference type="EMBL" id="WVZ04378.1"/>
    </source>
</evidence>
<protein>
    <submittedName>
        <fullName evidence="2">Uncharacterized protein</fullName>
    </submittedName>
</protein>
<name>A0AAQ3N913_VIGMU</name>
<dbReference type="AlphaFoldDB" id="A0AAQ3N913"/>
<gene>
    <name evidence="2" type="ORF">V8G54_025184</name>
</gene>
<keyword evidence="3" id="KW-1185">Reference proteome</keyword>
<dbReference type="Proteomes" id="UP001374535">
    <property type="component" value="Chromosome 7"/>
</dbReference>
<feature type="region of interest" description="Disordered" evidence="1">
    <location>
        <begin position="69"/>
        <end position="98"/>
    </location>
</feature>
<dbReference type="EMBL" id="CP144694">
    <property type="protein sequence ID" value="WVZ04378.1"/>
    <property type="molecule type" value="Genomic_DNA"/>
</dbReference>
<reference evidence="2 3" key="1">
    <citation type="journal article" date="2023" name="Life. Sci Alliance">
        <title>Evolutionary insights into 3D genome organization and epigenetic landscape of Vigna mungo.</title>
        <authorList>
            <person name="Junaid A."/>
            <person name="Singh B."/>
            <person name="Bhatia S."/>
        </authorList>
    </citation>
    <scope>NUCLEOTIDE SEQUENCE [LARGE SCALE GENOMIC DNA]</scope>
    <source>
        <strain evidence="2">Urdbean</strain>
    </source>
</reference>
<organism evidence="2 3">
    <name type="scientific">Vigna mungo</name>
    <name type="common">Black gram</name>
    <name type="synonym">Phaseolus mungo</name>
    <dbReference type="NCBI Taxonomy" id="3915"/>
    <lineage>
        <taxon>Eukaryota</taxon>
        <taxon>Viridiplantae</taxon>
        <taxon>Streptophyta</taxon>
        <taxon>Embryophyta</taxon>
        <taxon>Tracheophyta</taxon>
        <taxon>Spermatophyta</taxon>
        <taxon>Magnoliopsida</taxon>
        <taxon>eudicotyledons</taxon>
        <taxon>Gunneridae</taxon>
        <taxon>Pentapetalae</taxon>
        <taxon>rosids</taxon>
        <taxon>fabids</taxon>
        <taxon>Fabales</taxon>
        <taxon>Fabaceae</taxon>
        <taxon>Papilionoideae</taxon>
        <taxon>50 kb inversion clade</taxon>
        <taxon>NPAAA clade</taxon>
        <taxon>indigoferoid/millettioid clade</taxon>
        <taxon>Phaseoleae</taxon>
        <taxon>Vigna</taxon>
    </lineage>
</organism>
<evidence type="ECO:0000313" key="3">
    <source>
        <dbReference type="Proteomes" id="UP001374535"/>
    </source>
</evidence>
<accession>A0AAQ3N913</accession>
<evidence type="ECO:0000256" key="1">
    <source>
        <dbReference type="SAM" id="MobiDB-lite"/>
    </source>
</evidence>
<proteinExistence type="predicted"/>